<sequence length="181" mass="20402">MDNFFTKNKLSIYGGLITFVFLGIAVFFLGDISGYKAKELIEVSLSGLNMLCNTIVLGSATILALLLTLLGISTGSNSKLKKAHYIQVLNIAKLDTVLFISALIMFQMFNIPLTESEDMHTEWFKYLYWITLFFSSLISGMMVTVILLLYTTVTNIITIVGLEKDHYLISEDEIEEEEEKD</sequence>
<feature type="transmembrane region" description="Helical" evidence="1">
    <location>
        <begin position="84"/>
        <end position="106"/>
    </location>
</feature>
<organism evidence="2 3">
    <name type="scientific">Leeuwenhoekiella aequorea</name>
    <dbReference type="NCBI Taxonomy" id="283736"/>
    <lineage>
        <taxon>Bacteria</taxon>
        <taxon>Pseudomonadati</taxon>
        <taxon>Bacteroidota</taxon>
        <taxon>Flavobacteriia</taxon>
        <taxon>Flavobacteriales</taxon>
        <taxon>Flavobacteriaceae</taxon>
        <taxon>Leeuwenhoekiella</taxon>
    </lineage>
</organism>
<name>A0A4Q0PAQ0_9FLAO</name>
<dbReference type="AlphaFoldDB" id="A0A4Q0PAQ0"/>
<comment type="caution">
    <text evidence="2">The sequence shown here is derived from an EMBL/GenBank/DDBJ whole genome shotgun (WGS) entry which is preliminary data.</text>
</comment>
<dbReference type="EMBL" id="QOVM01000002">
    <property type="protein sequence ID" value="RXG23376.1"/>
    <property type="molecule type" value="Genomic_DNA"/>
</dbReference>
<keyword evidence="1" id="KW-1133">Transmembrane helix</keyword>
<evidence type="ECO:0000256" key="1">
    <source>
        <dbReference type="SAM" id="Phobius"/>
    </source>
</evidence>
<accession>A0A4Q0PAQ0</accession>
<reference evidence="2 3" key="1">
    <citation type="submission" date="2018-07" db="EMBL/GenBank/DDBJ databases">
        <title>Leeuwenhoekiella genomics.</title>
        <authorList>
            <person name="Tahon G."/>
            <person name="Willems A."/>
        </authorList>
    </citation>
    <scope>NUCLEOTIDE SEQUENCE [LARGE SCALE GENOMIC DNA]</scope>
    <source>
        <strain evidence="2 3">LMG 22550</strain>
    </source>
</reference>
<dbReference type="RefSeq" id="WP_128756909.1">
    <property type="nucleotide sequence ID" value="NZ_QOVM01000002.1"/>
</dbReference>
<feature type="transmembrane region" description="Helical" evidence="1">
    <location>
        <begin position="12"/>
        <end position="30"/>
    </location>
</feature>
<keyword evidence="1" id="KW-0472">Membrane</keyword>
<dbReference type="Proteomes" id="UP000289238">
    <property type="component" value="Unassembled WGS sequence"/>
</dbReference>
<gene>
    <name evidence="2" type="ORF">DSM00_989</name>
</gene>
<keyword evidence="3" id="KW-1185">Reference proteome</keyword>
<dbReference type="OrthoDB" id="1444868at2"/>
<feature type="transmembrane region" description="Helical" evidence="1">
    <location>
        <begin position="50"/>
        <end position="72"/>
    </location>
</feature>
<evidence type="ECO:0000313" key="3">
    <source>
        <dbReference type="Proteomes" id="UP000289238"/>
    </source>
</evidence>
<feature type="transmembrane region" description="Helical" evidence="1">
    <location>
        <begin position="126"/>
        <end position="150"/>
    </location>
</feature>
<keyword evidence="1" id="KW-0812">Transmembrane</keyword>
<evidence type="ECO:0000313" key="2">
    <source>
        <dbReference type="EMBL" id="RXG23376.1"/>
    </source>
</evidence>
<proteinExistence type="predicted"/>
<protein>
    <submittedName>
        <fullName evidence="2">Uncharacterized protein</fullName>
    </submittedName>
</protein>